<dbReference type="EMBL" id="KU680808">
    <property type="protein sequence ID" value="AMJ21880.1"/>
    <property type="molecule type" value="Genomic_DNA"/>
</dbReference>
<dbReference type="PANTHER" id="PTHR48081">
    <property type="entry name" value="AB HYDROLASE SUPERFAMILY PROTEIN C4A8.06C"/>
    <property type="match status" value="1"/>
</dbReference>
<name>A0A140CVU5_9BACI</name>
<evidence type="ECO:0000256" key="2">
    <source>
        <dbReference type="SAM" id="MobiDB-lite"/>
    </source>
</evidence>
<dbReference type="SUPFAM" id="SSF53474">
    <property type="entry name" value="alpha/beta-Hydrolases"/>
    <property type="match status" value="1"/>
</dbReference>
<dbReference type="InterPro" id="IPR029058">
    <property type="entry name" value="AB_hydrolase_fold"/>
</dbReference>
<dbReference type="InterPro" id="IPR013094">
    <property type="entry name" value="AB_hydrolase_3"/>
</dbReference>
<dbReference type="PANTHER" id="PTHR48081:SF8">
    <property type="entry name" value="ALPHA_BETA HYDROLASE FOLD-3 DOMAIN-CONTAINING PROTEIN-RELATED"/>
    <property type="match status" value="1"/>
</dbReference>
<evidence type="ECO:0000313" key="4">
    <source>
        <dbReference type="EMBL" id="AMJ21880.1"/>
    </source>
</evidence>
<organism evidence="4">
    <name type="scientific">Bacillus sp. HJ14</name>
    <dbReference type="NCBI Taxonomy" id="1452995"/>
    <lineage>
        <taxon>Bacteria</taxon>
        <taxon>Bacillati</taxon>
        <taxon>Bacillota</taxon>
        <taxon>Bacilli</taxon>
        <taxon>Bacillales</taxon>
        <taxon>Bacillaceae</taxon>
        <taxon>Bacillus</taxon>
    </lineage>
</organism>
<evidence type="ECO:0000256" key="1">
    <source>
        <dbReference type="ARBA" id="ARBA00022801"/>
    </source>
</evidence>
<proteinExistence type="predicted"/>
<dbReference type="Pfam" id="PF07859">
    <property type="entry name" value="Abhydrolase_3"/>
    <property type="match status" value="1"/>
</dbReference>
<dbReference type="GO" id="GO:0016787">
    <property type="term" value="F:hydrolase activity"/>
    <property type="evidence" value="ECO:0007669"/>
    <property type="project" value="UniProtKB-KW"/>
</dbReference>
<feature type="compositionally biased region" description="Polar residues" evidence="2">
    <location>
        <begin position="14"/>
        <end position="26"/>
    </location>
</feature>
<protein>
    <submittedName>
        <fullName evidence="4">Esterase</fullName>
    </submittedName>
</protein>
<sequence length="300" mass="33015">MNLEEQIKIAASLRQPSEGSLASQSELKPVNPPEVNKMEYDIPTSAGETKVWVFKPVNTQKQLLPVFVNLHGGGFIMGSAEMDNPWCPVIADRAQCIVVNVEYQLAPEHPFPAALHECYDVLKWLYEHPEELQIDRNALAIGGHSAGGNLATAACLLNIQRGNTLPIAYQVLDYPPLDLATDPAQKPAFEEAIPVELARLFNSFYLQGQDPHNPLVSPVFADRSSLAQMPPALVITAERDSLAEEAEQYAAKLKEAGVDVTYKQFKGVPHGFTHAGDLAIAEEAWHLMGDQLKKAFEQRP</sequence>
<feature type="domain" description="Alpha/beta hydrolase fold-3" evidence="3">
    <location>
        <begin position="68"/>
        <end position="273"/>
    </location>
</feature>
<dbReference type="InterPro" id="IPR050300">
    <property type="entry name" value="GDXG_lipolytic_enzyme"/>
</dbReference>
<dbReference type="AlphaFoldDB" id="A0A140CVU5"/>
<dbReference type="Gene3D" id="3.40.50.1820">
    <property type="entry name" value="alpha/beta hydrolase"/>
    <property type="match status" value="1"/>
</dbReference>
<accession>A0A140CVU5</accession>
<reference evidence="4" key="1">
    <citation type="submission" date="2016-02" db="EMBL/GenBank/DDBJ databases">
        <title>Characterization of a new thermostable esterase from Bacillus sp. HJ14 and its novel performance in diisobutyl phthalate degradation.</title>
        <authorList>
            <person name="Zheng P."/>
        </authorList>
    </citation>
    <scope>NUCLEOTIDE SEQUENCE</scope>
    <source>
        <strain evidence="4">HJ14</strain>
    </source>
</reference>
<feature type="region of interest" description="Disordered" evidence="2">
    <location>
        <begin position="14"/>
        <end position="36"/>
    </location>
</feature>
<dbReference type="SMR" id="A0A140CVU5"/>
<evidence type="ECO:0000259" key="3">
    <source>
        <dbReference type="Pfam" id="PF07859"/>
    </source>
</evidence>
<keyword evidence="1" id="KW-0378">Hydrolase</keyword>